<name>A0A432WUB5_9GAMM</name>
<reference evidence="2" key="1">
    <citation type="journal article" date="2018" name="Front. Microbiol.">
        <title>Genome-Based Analysis Reveals the Taxonomy and Diversity of the Family Idiomarinaceae.</title>
        <authorList>
            <person name="Liu Y."/>
            <person name="Lai Q."/>
            <person name="Shao Z."/>
        </authorList>
    </citation>
    <scope>NUCLEOTIDE SEQUENCE [LARGE SCALE GENOMIC DNA]</scope>
    <source>
        <strain evidence="2">AIS</strain>
    </source>
</reference>
<keyword evidence="2" id="KW-1185">Reference proteome</keyword>
<gene>
    <name evidence="1" type="ORF">CWE13_05080</name>
</gene>
<evidence type="ECO:0000313" key="2">
    <source>
        <dbReference type="Proteomes" id="UP000286934"/>
    </source>
</evidence>
<comment type="caution">
    <text evidence="1">The sequence shown here is derived from an EMBL/GenBank/DDBJ whole genome shotgun (WGS) entry which is preliminary data.</text>
</comment>
<dbReference type="EMBL" id="PIPP01000002">
    <property type="protein sequence ID" value="RUO37337.1"/>
    <property type="molecule type" value="Genomic_DNA"/>
</dbReference>
<organism evidence="1 2">
    <name type="scientific">Aliidiomarina shirensis</name>
    <dbReference type="NCBI Taxonomy" id="1048642"/>
    <lineage>
        <taxon>Bacteria</taxon>
        <taxon>Pseudomonadati</taxon>
        <taxon>Pseudomonadota</taxon>
        <taxon>Gammaproteobacteria</taxon>
        <taxon>Alteromonadales</taxon>
        <taxon>Idiomarinaceae</taxon>
        <taxon>Aliidiomarina</taxon>
    </lineage>
</organism>
<dbReference type="Proteomes" id="UP000286934">
    <property type="component" value="Unassembled WGS sequence"/>
</dbReference>
<sequence>MTSNDSAAPPADSTFDRYRIEICMGDQVINKLGVPANRKALHVIEIARNELKHVSTATHAKVRGLNGDEIEIYAMDGWFRCQMKALKLR</sequence>
<dbReference type="AlphaFoldDB" id="A0A432WUB5"/>
<accession>A0A432WUB5</accession>
<evidence type="ECO:0000313" key="1">
    <source>
        <dbReference type="EMBL" id="RUO37337.1"/>
    </source>
</evidence>
<protein>
    <submittedName>
        <fullName evidence="1">Uncharacterized protein</fullName>
    </submittedName>
</protein>
<proteinExistence type="predicted"/>